<sequence length="427" mass="49379">MENNRKYNVIDLFAGCGGLTDGFEQTGKYNTLACLEWEKKPCETLSKRLTNKWGIDGEKIVLRFDIQRTYELFYGWNDTDYGQNNGLCSLIGDKSIDLIIGGPPCQAYSIAGRIRDENRMNDDYRNFLFESYLEVVDKFRPKVFVFENVEGLLSASPGGISIVDRITKAFSEIGYEITDNLRQLALLDCSKFGIPQSRKRLIILGVNRELIEEEPQVALYDFYEVIIKKYLTKEVNTVRHAIGNMPKMFPLDSPQKINGKLFSHTYDRNQEFLNNLPRTQSQRDISIFKLLTEDIETGRNEYIKTDKLKELYTKVTGRNSNVHKYHVLRWDKPSNTIPAHLYKDGLRHIHPDSNQARTITIREAAKLQTFEDDFEFLGSQQDQYKMIGNAVPPLFAKKIALATNEFIEKYYGKILHKEIRFSRVGQS</sequence>
<dbReference type="SUPFAM" id="SSF53335">
    <property type="entry name" value="S-adenosyl-L-methionine-dependent methyltransferases"/>
    <property type="match status" value="1"/>
</dbReference>
<evidence type="ECO:0000313" key="10">
    <source>
        <dbReference type="Proteomes" id="UP000245489"/>
    </source>
</evidence>
<dbReference type="Gene3D" id="3.90.120.10">
    <property type="entry name" value="DNA Methylase, subunit A, domain 2"/>
    <property type="match status" value="1"/>
</dbReference>
<evidence type="ECO:0000256" key="5">
    <source>
        <dbReference type="ARBA" id="ARBA00047422"/>
    </source>
</evidence>
<gene>
    <name evidence="9" type="ORF">LV89_01044</name>
</gene>
<dbReference type="GO" id="GO:0003886">
    <property type="term" value="F:DNA (cytosine-5-)-methyltransferase activity"/>
    <property type="evidence" value="ECO:0007669"/>
    <property type="project" value="UniProtKB-EC"/>
</dbReference>
<reference evidence="9 10" key="1">
    <citation type="submission" date="2018-05" db="EMBL/GenBank/DDBJ databases">
        <title>Genomic Encyclopedia of Archaeal and Bacterial Type Strains, Phase II (KMG-II): from individual species to whole genera.</title>
        <authorList>
            <person name="Goeker M."/>
        </authorList>
    </citation>
    <scope>NUCLEOTIDE SEQUENCE [LARGE SCALE GENOMIC DNA]</scope>
    <source>
        <strain evidence="9 10">DSM 22214</strain>
    </source>
</reference>
<proteinExistence type="inferred from homology"/>
<evidence type="ECO:0000256" key="4">
    <source>
        <dbReference type="ARBA" id="ARBA00022747"/>
    </source>
</evidence>
<dbReference type="GO" id="GO:0009307">
    <property type="term" value="P:DNA restriction-modification system"/>
    <property type="evidence" value="ECO:0007669"/>
    <property type="project" value="UniProtKB-KW"/>
</dbReference>
<evidence type="ECO:0000313" key="9">
    <source>
        <dbReference type="EMBL" id="PWK28261.1"/>
    </source>
</evidence>
<dbReference type="AlphaFoldDB" id="A0A316ECQ1"/>
<evidence type="ECO:0000256" key="8">
    <source>
        <dbReference type="RuleBase" id="RU000417"/>
    </source>
</evidence>
<protein>
    <recommendedName>
        <fullName evidence="8">Cytosine-specific methyltransferase</fullName>
        <ecNumber evidence="8">2.1.1.37</ecNumber>
    </recommendedName>
</protein>
<dbReference type="Proteomes" id="UP000245489">
    <property type="component" value="Unassembled WGS sequence"/>
</dbReference>
<dbReference type="Pfam" id="PF00145">
    <property type="entry name" value="DNA_methylase"/>
    <property type="match status" value="1"/>
</dbReference>
<keyword evidence="4" id="KW-0680">Restriction system</keyword>
<dbReference type="GO" id="GO:0032259">
    <property type="term" value="P:methylation"/>
    <property type="evidence" value="ECO:0007669"/>
    <property type="project" value="UniProtKB-KW"/>
</dbReference>
<dbReference type="InterPro" id="IPR029063">
    <property type="entry name" value="SAM-dependent_MTases_sf"/>
</dbReference>
<dbReference type="OrthoDB" id="32195at2"/>
<dbReference type="PRINTS" id="PR00105">
    <property type="entry name" value="C5METTRFRASE"/>
</dbReference>
<comment type="catalytic activity">
    <reaction evidence="5 8">
        <text>a 2'-deoxycytidine in DNA + S-adenosyl-L-methionine = a 5-methyl-2'-deoxycytidine in DNA + S-adenosyl-L-homocysteine + H(+)</text>
        <dbReference type="Rhea" id="RHEA:13681"/>
        <dbReference type="Rhea" id="RHEA-COMP:11369"/>
        <dbReference type="Rhea" id="RHEA-COMP:11370"/>
        <dbReference type="ChEBI" id="CHEBI:15378"/>
        <dbReference type="ChEBI" id="CHEBI:57856"/>
        <dbReference type="ChEBI" id="CHEBI:59789"/>
        <dbReference type="ChEBI" id="CHEBI:85452"/>
        <dbReference type="ChEBI" id="CHEBI:85454"/>
        <dbReference type="EC" id="2.1.1.37"/>
    </reaction>
</comment>
<keyword evidence="2 6" id="KW-0808">Transferase</keyword>
<dbReference type="InterPro" id="IPR050390">
    <property type="entry name" value="C5-Methyltransferase"/>
</dbReference>
<dbReference type="InterPro" id="IPR018117">
    <property type="entry name" value="C5_DNA_meth_AS"/>
</dbReference>
<organism evidence="9 10">
    <name type="scientific">Arcicella aurantiaca</name>
    <dbReference type="NCBI Taxonomy" id="591202"/>
    <lineage>
        <taxon>Bacteria</taxon>
        <taxon>Pseudomonadati</taxon>
        <taxon>Bacteroidota</taxon>
        <taxon>Cytophagia</taxon>
        <taxon>Cytophagales</taxon>
        <taxon>Flectobacillaceae</taxon>
        <taxon>Arcicella</taxon>
    </lineage>
</organism>
<keyword evidence="10" id="KW-1185">Reference proteome</keyword>
<evidence type="ECO:0000256" key="6">
    <source>
        <dbReference type="PROSITE-ProRule" id="PRU01016"/>
    </source>
</evidence>
<comment type="caution">
    <text evidence="9">The sequence shown here is derived from an EMBL/GenBank/DDBJ whole genome shotgun (WGS) entry which is preliminary data.</text>
</comment>
<dbReference type="InterPro" id="IPR001525">
    <property type="entry name" value="C5_MeTfrase"/>
</dbReference>
<evidence type="ECO:0000256" key="1">
    <source>
        <dbReference type="ARBA" id="ARBA00022603"/>
    </source>
</evidence>
<dbReference type="PROSITE" id="PS51679">
    <property type="entry name" value="SAM_MT_C5"/>
    <property type="match status" value="1"/>
</dbReference>
<dbReference type="Gene3D" id="3.40.50.150">
    <property type="entry name" value="Vaccinia Virus protein VP39"/>
    <property type="match status" value="1"/>
</dbReference>
<dbReference type="EC" id="2.1.1.37" evidence="8"/>
<evidence type="ECO:0000256" key="3">
    <source>
        <dbReference type="ARBA" id="ARBA00022691"/>
    </source>
</evidence>
<evidence type="ECO:0000256" key="2">
    <source>
        <dbReference type="ARBA" id="ARBA00022679"/>
    </source>
</evidence>
<keyword evidence="3 6" id="KW-0949">S-adenosyl-L-methionine</keyword>
<feature type="active site" evidence="6">
    <location>
        <position position="105"/>
    </location>
</feature>
<dbReference type="NCBIfam" id="TIGR00675">
    <property type="entry name" value="dcm"/>
    <property type="match status" value="1"/>
</dbReference>
<accession>A0A316ECQ1</accession>
<dbReference type="PANTHER" id="PTHR10629:SF52">
    <property type="entry name" value="DNA (CYTOSINE-5)-METHYLTRANSFERASE 1"/>
    <property type="match status" value="1"/>
</dbReference>
<dbReference type="PROSITE" id="PS00094">
    <property type="entry name" value="C5_MTASE_1"/>
    <property type="match status" value="1"/>
</dbReference>
<keyword evidence="1 6" id="KW-0489">Methyltransferase</keyword>
<evidence type="ECO:0000256" key="7">
    <source>
        <dbReference type="RuleBase" id="RU000416"/>
    </source>
</evidence>
<dbReference type="RefSeq" id="WP_109741817.1">
    <property type="nucleotide sequence ID" value="NZ_QGGO01000004.1"/>
</dbReference>
<dbReference type="PANTHER" id="PTHR10629">
    <property type="entry name" value="CYTOSINE-SPECIFIC METHYLTRANSFERASE"/>
    <property type="match status" value="1"/>
</dbReference>
<dbReference type="EMBL" id="QGGO01000004">
    <property type="protein sequence ID" value="PWK28261.1"/>
    <property type="molecule type" value="Genomic_DNA"/>
</dbReference>
<name>A0A316ECQ1_9BACT</name>
<comment type="similarity">
    <text evidence="6 7">Belongs to the class I-like SAM-binding methyltransferase superfamily. C5-methyltransferase family.</text>
</comment>